<dbReference type="Gene3D" id="3.40.50.1240">
    <property type="entry name" value="Phosphoglycerate mutase-like"/>
    <property type="match status" value="1"/>
</dbReference>
<reference evidence="3 4" key="1">
    <citation type="submission" date="2013-03" db="EMBL/GenBank/DDBJ databases">
        <title>Salinisphaera hydrothermalis C41B8 Genome Sequencing.</title>
        <authorList>
            <person name="Li C."/>
            <person name="Lai Q."/>
            <person name="Shao Z."/>
        </authorList>
    </citation>
    <scope>NUCLEOTIDE SEQUENCE [LARGE SCALE GENOMIC DNA]</scope>
    <source>
        <strain evidence="3 4">C41B8</strain>
    </source>
</reference>
<sequence length="253" mass="26110">MTSTYKTSLLGLGRVGLVLALLGASVASAAGQSMQRGSAMDRSSHGMASGTAQEVAPKAVVGPVTGQALVEHLRQGGLILWMRHGARDDRPGEVTDAQAAAHNCAQQSQLTAKGQTQARAVGAGMRALNLPIARVNAARLCRTETTARLLNVGPVHTEARLDAASTWKDRGGDAAYENAIAALLSNAPPPGKDVVDVTSKLTTAHPEPAVLAALSPGEVAVFAPDPDGPPRLLARIGRRAWPELARESGSSSQ</sequence>
<keyword evidence="2" id="KW-0732">Signal</keyword>
<feature type="region of interest" description="Disordered" evidence="1">
    <location>
        <begin position="35"/>
        <end position="54"/>
    </location>
</feature>
<protein>
    <recommendedName>
        <fullName evidence="5">Phosphoglycerate mutase</fullName>
    </recommendedName>
</protein>
<dbReference type="Pfam" id="PF00300">
    <property type="entry name" value="His_Phos_1"/>
    <property type="match status" value="1"/>
</dbReference>
<dbReference type="EMBL" id="APNK01000042">
    <property type="protein sequence ID" value="KEZ76026.1"/>
    <property type="molecule type" value="Genomic_DNA"/>
</dbReference>
<evidence type="ECO:0000313" key="3">
    <source>
        <dbReference type="EMBL" id="KEZ76026.1"/>
    </source>
</evidence>
<dbReference type="AlphaFoldDB" id="A0A084IH42"/>
<comment type="caution">
    <text evidence="3">The sequence shown here is derived from an EMBL/GenBank/DDBJ whole genome shotgun (WGS) entry which is preliminary data.</text>
</comment>
<name>A0A084IH42_SALHC</name>
<evidence type="ECO:0000313" key="4">
    <source>
        <dbReference type="Proteomes" id="UP000028302"/>
    </source>
</evidence>
<dbReference type="InterPro" id="IPR013078">
    <property type="entry name" value="His_Pase_superF_clade-1"/>
</dbReference>
<dbReference type="RefSeq" id="WP_051883718.1">
    <property type="nucleotide sequence ID" value="NZ_APNK01000042.1"/>
</dbReference>
<dbReference type="Proteomes" id="UP000028302">
    <property type="component" value="Unassembled WGS sequence"/>
</dbReference>
<dbReference type="InterPro" id="IPR029033">
    <property type="entry name" value="His_PPase_superfam"/>
</dbReference>
<dbReference type="STRING" id="1304275.C41B8_17059"/>
<dbReference type="CDD" id="cd07040">
    <property type="entry name" value="HP"/>
    <property type="match status" value="1"/>
</dbReference>
<feature type="chain" id="PRO_5001776456" description="Phosphoglycerate mutase" evidence="2">
    <location>
        <begin position="30"/>
        <end position="253"/>
    </location>
</feature>
<keyword evidence="4" id="KW-1185">Reference proteome</keyword>
<evidence type="ECO:0000256" key="2">
    <source>
        <dbReference type="SAM" id="SignalP"/>
    </source>
</evidence>
<gene>
    <name evidence="3" type="ORF">C41B8_17059</name>
</gene>
<proteinExistence type="predicted"/>
<evidence type="ECO:0000256" key="1">
    <source>
        <dbReference type="SAM" id="MobiDB-lite"/>
    </source>
</evidence>
<dbReference type="eggNOG" id="COG0406">
    <property type="taxonomic scope" value="Bacteria"/>
</dbReference>
<evidence type="ECO:0008006" key="5">
    <source>
        <dbReference type="Google" id="ProtNLM"/>
    </source>
</evidence>
<feature type="signal peptide" evidence="2">
    <location>
        <begin position="1"/>
        <end position="29"/>
    </location>
</feature>
<dbReference type="SUPFAM" id="SSF53254">
    <property type="entry name" value="Phosphoglycerate mutase-like"/>
    <property type="match status" value="1"/>
</dbReference>
<accession>A0A084IH42</accession>
<organism evidence="3 4">
    <name type="scientific">Salinisphaera hydrothermalis (strain C41B8)</name>
    <dbReference type="NCBI Taxonomy" id="1304275"/>
    <lineage>
        <taxon>Bacteria</taxon>
        <taxon>Pseudomonadati</taxon>
        <taxon>Pseudomonadota</taxon>
        <taxon>Gammaproteobacteria</taxon>
        <taxon>Salinisphaerales</taxon>
        <taxon>Salinisphaeraceae</taxon>
        <taxon>Salinisphaera</taxon>
    </lineage>
</organism>